<dbReference type="Proteomes" id="UP001642484">
    <property type="component" value="Unassembled WGS sequence"/>
</dbReference>
<evidence type="ECO:0000259" key="1">
    <source>
        <dbReference type="PROSITE" id="PS51489"/>
    </source>
</evidence>
<feature type="domain" description="BUB1 N-terminal" evidence="1">
    <location>
        <begin position="17"/>
        <end position="173"/>
    </location>
</feature>
<gene>
    <name evidence="2" type="ORF">CCMP2556_LOCUS24974</name>
</gene>
<dbReference type="EMBL" id="CAXAMN010016558">
    <property type="protein sequence ID" value="CAK9048496.1"/>
    <property type="molecule type" value="Genomic_DNA"/>
</dbReference>
<dbReference type="PANTHER" id="PTHR14030:SF4">
    <property type="entry name" value="BUB1 KINASE, ISOFORM A-RELATED"/>
    <property type="match status" value="1"/>
</dbReference>
<accession>A0ABP0MAH5</accession>
<name>A0ABP0MAH5_9DINO</name>
<sequence>AFAKNGPVPQPKSTGDFEAALNRAASGDADVVQVWTDFALWAKKLPGKEQLTILHRACHSLAADKQHAQDIRQLRLWVMLADKESRPAEIFERLEARGIGTSHALLFEAWAHCLEARHDFEGAAAVYRRGLTSQAQPEEMARAADLMRYNTLLGVKGINVRNTFIEFEEEDTLGDSGGFGRQASEPAKPSCWNRQVSEQTTALTAEGTEDSTIDVDESMHLSPSDFPLQGHVAGEMLAQASRMGSSDAAFLDAIKAVNQAVSNMTQMTQPGPVPPVNPPKPQLRFCPSCGAKVISQAHRFCAYCCFPFGQLQDETVPHAQQQLLSSSPMPNCPMGPVEQALLANMQASSVPQPVMPGKVGKKAKAPQPPENGNLLSNLRHLRYMESNQLDVELARVLCLTHIRDQIQIAA</sequence>
<proteinExistence type="predicted"/>
<dbReference type="Pfam" id="PF08311">
    <property type="entry name" value="Mad3_BUB1_I"/>
    <property type="match status" value="1"/>
</dbReference>
<protein>
    <recommendedName>
        <fullName evidence="1">BUB1 N-terminal domain-containing protein</fullName>
    </recommendedName>
</protein>
<dbReference type="Gene3D" id="1.25.40.430">
    <property type="match status" value="1"/>
</dbReference>
<dbReference type="InterPro" id="IPR015661">
    <property type="entry name" value="Bub1/Mad3"/>
</dbReference>
<comment type="caution">
    <text evidence="2">The sequence shown here is derived from an EMBL/GenBank/DDBJ whole genome shotgun (WGS) entry which is preliminary data.</text>
</comment>
<organism evidence="2 3">
    <name type="scientific">Durusdinium trenchii</name>
    <dbReference type="NCBI Taxonomy" id="1381693"/>
    <lineage>
        <taxon>Eukaryota</taxon>
        <taxon>Sar</taxon>
        <taxon>Alveolata</taxon>
        <taxon>Dinophyceae</taxon>
        <taxon>Suessiales</taxon>
        <taxon>Symbiodiniaceae</taxon>
        <taxon>Durusdinium</taxon>
    </lineage>
</organism>
<dbReference type="PANTHER" id="PTHR14030">
    <property type="entry name" value="MITOTIC CHECKPOINT SERINE/THREONINE-PROTEIN KINASE BUB1"/>
    <property type="match status" value="1"/>
</dbReference>
<dbReference type="SMART" id="SM00777">
    <property type="entry name" value="Mad3_BUB1_I"/>
    <property type="match status" value="1"/>
</dbReference>
<reference evidence="2 3" key="1">
    <citation type="submission" date="2024-02" db="EMBL/GenBank/DDBJ databases">
        <authorList>
            <person name="Chen Y."/>
            <person name="Shah S."/>
            <person name="Dougan E. K."/>
            <person name="Thang M."/>
            <person name="Chan C."/>
        </authorList>
    </citation>
    <scope>NUCLEOTIDE SEQUENCE [LARGE SCALE GENOMIC DNA]</scope>
</reference>
<dbReference type="PROSITE" id="PS51489">
    <property type="entry name" value="BUB1_N"/>
    <property type="match status" value="1"/>
</dbReference>
<feature type="non-terminal residue" evidence="2">
    <location>
        <position position="1"/>
    </location>
</feature>
<keyword evidence="3" id="KW-1185">Reference proteome</keyword>
<dbReference type="InterPro" id="IPR013212">
    <property type="entry name" value="Mad3/Bub1_I"/>
</dbReference>
<evidence type="ECO:0000313" key="2">
    <source>
        <dbReference type="EMBL" id="CAK9048496.1"/>
    </source>
</evidence>
<evidence type="ECO:0000313" key="3">
    <source>
        <dbReference type="Proteomes" id="UP001642484"/>
    </source>
</evidence>